<dbReference type="CDD" id="cd09731">
    <property type="entry name" value="Cse2_I-E"/>
    <property type="match status" value="1"/>
</dbReference>
<dbReference type="Gene3D" id="1.10.520.40">
    <property type="entry name" value="CRISPR-associated protein Cse2"/>
    <property type="match status" value="1"/>
</dbReference>
<dbReference type="Proteomes" id="UP000020077">
    <property type="component" value="Unassembled WGS sequence"/>
</dbReference>
<evidence type="ECO:0000313" key="1">
    <source>
        <dbReference type="EMBL" id="KFB74152.1"/>
    </source>
</evidence>
<dbReference type="InterPro" id="IPR038287">
    <property type="entry name" value="Cse2_sf"/>
</dbReference>
<name>A0A080LYY6_9PROT</name>
<protein>
    <submittedName>
        <fullName evidence="1">CRISPR-associated Cse2 family protein</fullName>
    </submittedName>
</protein>
<dbReference type="InterPro" id="IPR013382">
    <property type="entry name" value="CRISPR-assoc_prot_Cse2"/>
</dbReference>
<organism evidence="1 2">
    <name type="scientific">Candidatus Accumulibacter phosphatis</name>
    <dbReference type="NCBI Taxonomy" id="327160"/>
    <lineage>
        <taxon>Bacteria</taxon>
        <taxon>Pseudomonadati</taxon>
        <taxon>Pseudomonadota</taxon>
        <taxon>Betaproteobacteria</taxon>
        <taxon>Candidatus Accumulibacter</taxon>
    </lineage>
</organism>
<proteinExistence type="predicted"/>
<dbReference type="NCBIfam" id="TIGR02548">
    <property type="entry name" value="casB_cse2"/>
    <property type="match status" value="1"/>
</dbReference>
<comment type="caution">
    <text evidence="1">The sequence shown here is derived from an EMBL/GenBank/DDBJ whole genome shotgun (WGS) entry which is preliminary data.</text>
</comment>
<accession>A0A080LYY6</accession>
<dbReference type="AlphaFoldDB" id="A0A080LYY6"/>
<dbReference type="EMBL" id="JDVG02000091">
    <property type="protein sequence ID" value="KFB74152.1"/>
    <property type="molecule type" value="Genomic_DNA"/>
</dbReference>
<gene>
    <name evidence="1" type="ORF">AW09_000567</name>
</gene>
<reference evidence="1 2" key="1">
    <citation type="submission" date="2014-02" db="EMBL/GenBank/DDBJ databases">
        <title>Expanding our view of genomic diversity in Candidatus Accumulibacter clades.</title>
        <authorList>
            <person name="Skennerton C.T."/>
            <person name="Barr J.J."/>
            <person name="Slater F.R."/>
            <person name="Bond P.L."/>
            <person name="Tyson G.W."/>
        </authorList>
    </citation>
    <scope>NUCLEOTIDE SEQUENCE [LARGE SCALE GENOMIC DNA]</scope>
    <source>
        <strain evidence="2">BA-91</strain>
    </source>
</reference>
<sequence length="166" mass="19054">MAVYFTKDEGSGKVLFDWWENLDQDRASRAVLRRASSPTEIALLPAYQRLCRRLGALNWKAWERDRFAVVVGVLSHIKANDARSPAQAMSKHEPVKPGDKPPVSELRFMRLLDSPDPDSLFSGMRRVLPLMRSVDVIVLANDLMHWGDAVKKKWAYSYEWPDESVR</sequence>
<evidence type="ECO:0000313" key="2">
    <source>
        <dbReference type="Proteomes" id="UP000020077"/>
    </source>
</evidence>
<dbReference type="Pfam" id="PF09485">
    <property type="entry name" value="CRISPR_Cse2"/>
    <property type="match status" value="1"/>
</dbReference>